<dbReference type="GO" id="GO:0005506">
    <property type="term" value="F:iron ion binding"/>
    <property type="evidence" value="ECO:0007669"/>
    <property type="project" value="InterPro"/>
</dbReference>
<dbReference type="GeneID" id="63747480"/>
<dbReference type="PRINTS" id="PR00385">
    <property type="entry name" value="P450"/>
</dbReference>
<evidence type="ECO:0000256" key="6">
    <source>
        <dbReference type="SAM" id="Phobius"/>
    </source>
</evidence>
<keyword evidence="3 5" id="KW-0479">Metal-binding</keyword>
<keyword evidence="6" id="KW-0812">Transmembrane</keyword>
<accession>A0A1L9R6P8</accession>
<dbReference type="RefSeq" id="XP_040684263.1">
    <property type="nucleotide sequence ID" value="XM_040831632.1"/>
</dbReference>
<keyword evidence="8" id="KW-1185">Reference proteome</keyword>
<dbReference type="SUPFAM" id="SSF48264">
    <property type="entry name" value="Cytochrome P450"/>
    <property type="match status" value="1"/>
</dbReference>
<sequence length="531" mass="61046">MGDHFTVARRLLSKIADYLQSKTLTTQHALNAQAIIFTFATVFSLLVFYRVLLHPLAHVPGPFLAKVSGFWRTYHYFRGTWHDDIIMLHKKYGRVVRIAPNEVAIVDEQAMKRLYGHGQNAPKTDWYKVWEVPDTAPQLFAERDKKVHGFLRKRLAGAYSMTSMMKYEVHIQGCLDLMLSQLAKHAKKGHAVDMSNWTNAFAFDVVGELAYGQQLGHLKTESDVNGLRKTIFNGFFLISNFGHIPTQGWAINSRLTATIAKLLGAAPPMDSFREWTSQKVRDRMDNMTDQRREDMLAHFCRMKDAKGNPASFGEVLMEALNIIGAGADTTSIGMRTCLYRLCLDKKAYARVQNEVDQFYAQNGLVEPIKYLQCQQLPYLQAIVKESTRLLPSIVYQLLRYAPENFEVRGHRIPAGTPVGISPIAQNRDTDIWGEDADLFRPERWIEDTARAKYLDSNNMTFGGNGPRMCIGKNIALVELQKFIAQFVYHFDFELIDEENPWRITTYWFAYQHDLNMKLRLRPDRMPRPVYD</sequence>
<dbReference type="GO" id="GO:0016705">
    <property type="term" value="F:oxidoreductase activity, acting on paired donors, with incorporation or reduction of molecular oxygen"/>
    <property type="evidence" value="ECO:0007669"/>
    <property type="project" value="InterPro"/>
</dbReference>
<protein>
    <recommendedName>
        <fullName evidence="9">Cytochrome P450</fullName>
    </recommendedName>
</protein>
<feature type="binding site" description="axial binding residue" evidence="5">
    <location>
        <position position="469"/>
    </location>
    <ligand>
        <name>heme</name>
        <dbReference type="ChEBI" id="CHEBI:30413"/>
    </ligand>
    <ligandPart>
        <name>Fe</name>
        <dbReference type="ChEBI" id="CHEBI:18248"/>
    </ligandPart>
</feature>
<comment type="cofactor">
    <cofactor evidence="1 5">
        <name>heme</name>
        <dbReference type="ChEBI" id="CHEBI:30413"/>
    </cofactor>
</comment>
<dbReference type="GO" id="GO:0004497">
    <property type="term" value="F:monooxygenase activity"/>
    <property type="evidence" value="ECO:0007669"/>
    <property type="project" value="InterPro"/>
</dbReference>
<dbReference type="Gene3D" id="1.10.630.10">
    <property type="entry name" value="Cytochrome P450"/>
    <property type="match status" value="1"/>
</dbReference>
<dbReference type="VEuPathDB" id="FungiDB:ASPWEDRAFT_177239"/>
<dbReference type="PANTHER" id="PTHR24305">
    <property type="entry name" value="CYTOCHROME P450"/>
    <property type="match status" value="1"/>
</dbReference>
<dbReference type="InterPro" id="IPR001128">
    <property type="entry name" value="Cyt_P450"/>
</dbReference>
<name>A0A1L9R6P8_ASPWE</name>
<keyword evidence="5" id="KW-0349">Heme</keyword>
<dbReference type="OrthoDB" id="3934656at2759"/>
<dbReference type="PANTHER" id="PTHR24305:SF232">
    <property type="entry name" value="P450, PUTATIVE (EUROFUNG)-RELATED"/>
    <property type="match status" value="1"/>
</dbReference>
<dbReference type="InterPro" id="IPR050121">
    <property type="entry name" value="Cytochrome_P450_monoxygenase"/>
</dbReference>
<dbReference type="GO" id="GO:0020037">
    <property type="term" value="F:heme binding"/>
    <property type="evidence" value="ECO:0007669"/>
    <property type="project" value="InterPro"/>
</dbReference>
<keyword evidence="6" id="KW-0472">Membrane</keyword>
<evidence type="ECO:0000256" key="2">
    <source>
        <dbReference type="ARBA" id="ARBA00010617"/>
    </source>
</evidence>
<evidence type="ECO:0000313" key="7">
    <source>
        <dbReference type="EMBL" id="OJJ30586.1"/>
    </source>
</evidence>
<dbReference type="Proteomes" id="UP000184383">
    <property type="component" value="Unassembled WGS sequence"/>
</dbReference>
<dbReference type="CDD" id="cd11060">
    <property type="entry name" value="CYP57A1-like"/>
    <property type="match status" value="1"/>
</dbReference>
<keyword evidence="4 5" id="KW-0408">Iron</keyword>
<evidence type="ECO:0000256" key="3">
    <source>
        <dbReference type="ARBA" id="ARBA00022723"/>
    </source>
</evidence>
<feature type="transmembrane region" description="Helical" evidence="6">
    <location>
        <begin position="30"/>
        <end position="52"/>
    </location>
</feature>
<dbReference type="Pfam" id="PF00067">
    <property type="entry name" value="p450"/>
    <property type="match status" value="1"/>
</dbReference>
<keyword evidence="6" id="KW-1133">Transmembrane helix</keyword>
<dbReference type="InterPro" id="IPR036396">
    <property type="entry name" value="Cyt_P450_sf"/>
</dbReference>
<dbReference type="PRINTS" id="PR00463">
    <property type="entry name" value="EP450I"/>
</dbReference>
<dbReference type="STRING" id="1073089.A0A1L9R6P8"/>
<dbReference type="AlphaFoldDB" id="A0A1L9R6P8"/>
<proteinExistence type="inferred from homology"/>
<evidence type="ECO:0000256" key="4">
    <source>
        <dbReference type="ARBA" id="ARBA00023004"/>
    </source>
</evidence>
<evidence type="ECO:0000256" key="5">
    <source>
        <dbReference type="PIRSR" id="PIRSR602401-1"/>
    </source>
</evidence>
<dbReference type="InterPro" id="IPR002401">
    <property type="entry name" value="Cyt_P450_E_grp-I"/>
</dbReference>
<comment type="similarity">
    <text evidence="2">Belongs to the cytochrome P450 family.</text>
</comment>
<gene>
    <name evidence="7" type="ORF">ASPWEDRAFT_177239</name>
</gene>
<evidence type="ECO:0000256" key="1">
    <source>
        <dbReference type="ARBA" id="ARBA00001971"/>
    </source>
</evidence>
<evidence type="ECO:0000313" key="8">
    <source>
        <dbReference type="Proteomes" id="UP000184383"/>
    </source>
</evidence>
<dbReference type="EMBL" id="KV878217">
    <property type="protein sequence ID" value="OJJ30586.1"/>
    <property type="molecule type" value="Genomic_DNA"/>
</dbReference>
<reference evidence="8" key="1">
    <citation type="journal article" date="2017" name="Genome Biol.">
        <title>Comparative genomics reveals high biological diversity and specific adaptations in the industrially and medically important fungal genus Aspergillus.</title>
        <authorList>
            <person name="de Vries R.P."/>
            <person name="Riley R."/>
            <person name="Wiebenga A."/>
            <person name="Aguilar-Osorio G."/>
            <person name="Amillis S."/>
            <person name="Uchima C.A."/>
            <person name="Anderluh G."/>
            <person name="Asadollahi M."/>
            <person name="Askin M."/>
            <person name="Barry K."/>
            <person name="Battaglia E."/>
            <person name="Bayram O."/>
            <person name="Benocci T."/>
            <person name="Braus-Stromeyer S.A."/>
            <person name="Caldana C."/>
            <person name="Canovas D."/>
            <person name="Cerqueira G.C."/>
            <person name="Chen F."/>
            <person name="Chen W."/>
            <person name="Choi C."/>
            <person name="Clum A."/>
            <person name="Dos Santos R.A."/>
            <person name="Damasio A.R."/>
            <person name="Diallinas G."/>
            <person name="Emri T."/>
            <person name="Fekete E."/>
            <person name="Flipphi M."/>
            <person name="Freyberg S."/>
            <person name="Gallo A."/>
            <person name="Gournas C."/>
            <person name="Habgood R."/>
            <person name="Hainaut M."/>
            <person name="Harispe M.L."/>
            <person name="Henrissat B."/>
            <person name="Hilden K.S."/>
            <person name="Hope R."/>
            <person name="Hossain A."/>
            <person name="Karabika E."/>
            <person name="Karaffa L."/>
            <person name="Karanyi Z."/>
            <person name="Krasevec N."/>
            <person name="Kuo A."/>
            <person name="Kusch H."/>
            <person name="LaButti K."/>
            <person name="Lagendijk E.L."/>
            <person name="Lapidus A."/>
            <person name="Levasseur A."/>
            <person name="Lindquist E."/>
            <person name="Lipzen A."/>
            <person name="Logrieco A.F."/>
            <person name="MacCabe A."/>
            <person name="Maekelae M.R."/>
            <person name="Malavazi I."/>
            <person name="Melin P."/>
            <person name="Meyer V."/>
            <person name="Mielnichuk N."/>
            <person name="Miskei M."/>
            <person name="Molnar A.P."/>
            <person name="Mule G."/>
            <person name="Ngan C.Y."/>
            <person name="Orejas M."/>
            <person name="Orosz E."/>
            <person name="Ouedraogo J.P."/>
            <person name="Overkamp K.M."/>
            <person name="Park H.-S."/>
            <person name="Perrone G."/>
            <person name="Piumi F."/>
            <person name="Punt P.J."/>
            <person name="Ram A.F."/>
            <person name="Ramon A."/>
            <person name="Rauscher S."/>
            <person name="Record E."/>
            <person name="Riano-Pachon D.M."/>
            <person name="Robert V."/>
            <person name="Roehrig J."/>
            <person name="Ruller R."/>
            <person name="Salamov A."/>
            <person name="Salih N.S."/>
            <person name="Samson R.A."/>
            <person name="Sandor E."/>
            <person name="Sanguinetti M."/>
            <person name="Schuetze T."/>
            <person name="Sepcic K."/>
            <person name="Shelest E."/>
            <person name="Sherlock G."/>
            <person name="Sophianopoulou V."/>
            <person name="Squina F.M."/>
            <person name="Sun H."/>
            <person name="Susca A."/>
            <person name="Todd R.B."/>
            <person name="Tsang A."/>
            <person name="Unkles S.E."/>
            <person name="van de Wiele N."/>
            <person name="van Rossen-Uffink D."/>
            <person name="Oliveira J.V."/>
            <person name="Vesth T.C."/>
            <person name="Visser J."/>
            <person name="Yu J.-H."/>
            <person name="Zhou M."/>
            <person name="Andersen M.R."/>
            <person name="Archer D.B."/>
            <person name="Baker S.E."/>
            <person name="Benoit I."/>
            <person name="Brakhage A.A."/>
            <person name="Braus G.H."/>
            <person name="Fischer R."/>
            <person name="Frisvad J.C."/>
            <person name="Goldman G.H."/>
            <person name="Houbraken J."/>
            <person name="Oakley B."/>
            <person name="Pocsi I."/>
            <person name="Scazzocchio C."/>
            <person name="Seiboth B."/>
            <person name="vanKuyk P.A."/>
            <person name="Wortman J."/>
            <person name="Dyer P.S."/>
            <person name="Grigoriev I.V."/>
        </authorList>
    </citation>
    <scope>NUCLEOTIDE SEQUENCE [LARGE SCALE GENOMIC DNA]</scope>
    <source>
        <strain evidence="8">DTO 134E9</strain>
    </source>
</reference>
<organism evidence="7 8">
    <name type="scientific">Aspergillus wentii DTO 134E9</name>
    <dbReference type="NCBI Taxonomy" id="1073089"/>
    <lineage>
        <taxon>Eukaryota</taxon>
        <taxon>Fungi</taxon>
        <taxon>Dikarya</taxon>
        <taxon>Ascomycota</taxon>
        <taxon>Pezizomycotina</taxon>
        <taxon>Eurotiomycetes</taxon>
        <taxon>Eurotiomycetidae</taxon>
        <taxon>Eurotiales</taxon>
        <taxon>Aspergillaceae</taxon>
        <taxon>Aspergillus</taxon>
        <taxon>Aspergillus subgen. Cremei</taxon>
    </lineage>
</organism>
<evidence type="ECO:0008006" key="9">
    <source>
        <dbReference type="Google" id="ProtNLM"/>
    </source>
</evidence>